<dbReference type="AlphaFoldDB" id="A0A1G8Y5A8"/>
<keyword evidence="5" id="KW-0670">Pyruvate</keyword>
<reference evidence="5 6" key="1">
    <citation type="submission" date="2016-10" db="EMBL/GenBank/DDBJ databases">
        <authorList>
            <person name="de Groot N.N."/>
        </authorList>
    </citation>
    <scope>NUCLEOTIDE SEQUENCE [LARGE SCALE GENOMIC DNA]</scope>
    <source>
        <strain evidence="5 6">IBRC-M10015</strain>
    </source>
</reference>
<evidence type="ECO:0000313" key="5">
    <source>
        <dbReference type="EMBL" id="SDJ97827.1"/>
    </source>
</evidence>
<dbReference type="InterPro" id="IPR036873">
    <property type="entry name" value="Rhodanese-like_dom_sf"/>
</dbReference>
<dbReference type="PROSITE" id="PS50206">
    <property type="entry name" value="RHODANESE_3"/>
    <property type="match status" value="2"/>
</dbReference>
<dbReference type="CDD" id="cd01449">
    <property type="entry name" value="TST_Repeat_2"/>
    <property type="match status" value="1"/>
</dbReference>
<gene>
    <name evidence="5" type="ORF">SAMN05216226_11380</name>
</gene>
<dbReference type="RefSeq" id="WP_245683222.1">
    <property type="nucleotide sequence ID" value="NZ_FNFC01000013.1"/>
</dbReference>
<organism evidence="5 6">
    <name type="scientific">Halovenus aranensis</name>
    <dbReference type="NCBI Taxonomy" id="890420"/>
    <lineage>
        <taxon>Archaea</taxon>
        <taxon>Methanobacteriati</taxon>
        <taxon>Methanobacteriota</taxon>
        <taxon>Stenosarchaea group</taxon>
        <taxon>Halobacteria</taxon>
        <taxon>Halobacteriales</taxon>
        <taxon>Haloarculaceae</taxon>
        <taxon>Halovenus</taxon>
    </lineage>
</organism>
<keyword evidence="1" id="KW-0677">Repeat</keyword>
<dbReference type="PANTHER" id="PTHR43855:SF1">
    <property type="entry name" value="THIOSULFATE SULFURTRANSFERASE"/>
    <property type="match status" value="1"/>
</dbReference>
<keyword evidence="2 5" id="KW-0808">Transferase</keyword>
<dbReference type="InterPro" id="IPR001763">
    <property type="entry name" value="Rhodanese-like_dom"/>
</dbReference>
<sequence>MTSHLDSDAIRSAEWVREHLDQFQTDEPDYRLVEVDMDPGVYDDWHIPGAVQINWEEDIIDGLGGNVVDQSEAESLFGELGITRDTTVVVYGDQANWFAGHAYWVLRYYQHENVQLLDGGRRSWRLEGYEQTQDEPEYPSCEYTIDGTNEDIRGYKHDIRESLDEGRPIIDVRNPQEYRGEKPPAEIPNTTDREGHIPTAANVPWGKAVNADGTFKPESELRDIYGEYIDPDSSTVAYCRIGERSSITWFVLSELLGADAVNYDGSWTEWAADETAPVEDAPEPAVTEGDF</sequence>
<evidence type="ECO:0000256" key="2">
    <source>
        <dbReference type="RuleBase" id="RU000507"/>
    </source>
</evidence>
<dbReference type="Proteomes" id="UP000198856">
    <property type="component" value="Unassembled WGS sequence"/>
</dbReference>
<evidence type="ECO:0000256" key="3">
    <source>
        <dbReference type="SAM" id="MobiDB-lite"/>
    </source>
</evidence>
<dbReference type="InterPro" id="IPR001307">
    <property type="entry name" value="Thiosulphate_STrfase_CS"/>
</dbReference>
<accession>A0A1G8Y5A8</accession>
<dbReference type="GO" id="GO:0004792">
    <property type="term" value="F:thiosulfate-cyanide sulfurtransferase activity"/>
    <property type="evidence" value="ECO:0007669"/>
    <property type="project" value="InterPro"/>
</dbReference>
<dbReference type="PROSITE" id="PS00683">
    <property type="entry name" value="RHODANESE_2"/>
    <property type="match status" value="1"/>
</dbReference>
<dbReference type="SUPFAM" id="SSF52821">
    <property type="entry name" value="Rhodanese/Cell cycle control phosphatase"/>
    <property type="match status" value="2"/>
</dbReference>
<dbReference type="PROSITE" id="PS00380">
    <property type="entry name" value="RHODANESE_1"/>
    <property type="match status" value="1"/>
</dbReference>
<protein>
    <recommendedName>
        <fullName evidence="2">Sulfurtransferase</fullName>
    </recommendedName>
</protein>
<dbReference type="Gene3D" id="3.40.250.10">
    <property type="entry name" value="Rhodanese-like domain"/>
    <property type="match status" value="2"/>
</dbReference>
<feature type="domain" description="Rhodanese" evidence="4">
    <location>
        <begin position="163"/>
        <end position="279"/>
    </location>
</feature>
<evidence type="ECO:0000256" key="1">
    <source>
        <dbReference type="ARBA" id="ARBA00022737"/>
    </source>
</evidence>
<dbReference type="CDD" id="cd01448">
    <property type="entry name" value="TST_Repeat_1"/>
    <property type="match status" value="1"/>
</dbReference>
<evidence type="ECO:0000259" key="4">
    <source>
        <dbReference type="PROSITE" id="PS50206"/>
    </source>
</evidence>
<dbReference type="EMBL" id="FNFC01000013">
    <property type="protein sequence ID" value="SDJ97827.1"/>
    <property type="molecule type" value="Genomic_DNA"/>
</dbReference>
<keyword evidence="6" id="KW-1185">Reference proteome</keyword>
<feature type="domain" description="Rhodanese" evidence="4">
    <location>
        <begin position="26"/>
        <end position="133"/>
    </location>
</feature>
<dbReference type="InterPro" id="IPR051126">
    <property type="entry name" value="Thiosulfate_sulfurtransferase"/>
</dbReference>
<name>A0A1G8Y5A8_9EURY</name>
<dbReference type="Pfam" id="PF00581">
    <property type="entry name" value="Rhodanese"/>
    <property type="match status" value="2"/>
</dbReference>
<dbReference type="STRING" id="890420.SAMN05216226_11380"/>
<feature type="region of interest" description="Disordered" evidence="3">
    <location>
        <begin position="176"/>
        <end position="195"/>
    </location>
</feature>
<proteinExistence type="predicted"/>
<evidence type="ECO:0000313" key="6">
    <source>
        <dbReference type="Proteomes" id="UP000198856"/>
    </source>
</evidence>
<dbReference type="SMART" id="SM00450">
    <property type="entry name" value="RHOD"/>
    <property type="match status" value="2"/>
</dbReference>
<dbReference type="PANTHER" id="PTHR43855">
    <property type="entry name" value="THIOSULFATE SULFURTRANSFERASE"/>
    <property type="match status" value="1"/>
</dbReference>